<name>A0A6M5YRI3_9BACT</name>
<dbReference type="AlphaFoldDB" id="A0A6M5YRI3"/>
<dbReference type="SUPFAM" id="SSF53756">
    <property type="entry name" value="UDP-Glycosyltransferase/glycogen phosphorylase"/>
    <property type="match status" value="1"/>
</dbReference>
<dbReference type="InterPro" id="IPR011990">
    <property type="entry name" value="TPR-like_helical_dom_sf"/>
</dbReference>
<keyword evidence="4" id="KW-1185">Reference proteome</keyword>
<protein>
    <submittedName>
        <fullName evidence="3">Uncharacterized protein</fullName>
    </submittedName>
</protein>
<proteinExistence type="predicted"/>
<organism evidence="3 4">
    <name type="scientific">Frigoriglobus tundricola</name>
    <dbReference type="NCBI Taxonomy" id="2774151"/>
    <lineage>
        <taxon>Bacteria</taxon>
        <taxon>Pseudomonadati</taxon>
        <taxon>Planctomycetota</taxon>
        <taxon>Planctomycetia</taxon>
        <taxon>Gemmatales</taxon>
        <taxon>Gemmataceae</taxon>
        <taxon>Frigoriglobus</taxon>
    </lineage>
</organism>
<dbReference type="RefSeq" id="WP_171472201.1">
    <property type="nucleotide sequence ID" value="NZ_CP053452.2"/>
</dbReference>
<dbReference type="PANTHER" id="PTHR44227">
    <property type="match status" value="1"/>
</dbReference>
<evidence type="ECO:0000256" key="2">
    <source>
        <dbReference type="ARBA" id="ARBA00022803"/>
    </source>
</evidence>
<dbReference type="GO" id="GO:0016757">
    <property type="term" value="F:glycosyltransferase activity"/>
    <property type="evidence" value="ECO:0007669"/>
    <property type="project" value="InterPro"/>
</dbReference>
<dbReference type="InterPro" id="IPR052346">
    <property type="entry name" value="O-mannosyl-transferase_TMTC"/>
</dbReference>
<dbReference type="Pfam" id="PF14559">
    <property type="entry name" value="TPR_19"/>
    <property type="match status" value="1"/>
</dbReference>
<accession>A0A6M5YRI3</accession>
<keyword evidence="2" id="KW-0802">TPR repeat</keyword>
<dbReference type="EMBL" id="CP053452">
    <property type="protein sequence ID" value="QJW96665.1"/>
    <property type="molecule type" value="Genomic_DNA"/>
</dbReference>
<sequence length="494" mass="53925">MSHADGRPTDAALAAFERGNAAFDRGDWAAAEVAYRAALARRPDYTLARYNYGLLLLTTRRPREAESELRAAVAADPTFAEARVNLGAALNQQRHYAAADEQFRAAAALGCVLPELALNRATTLTELGQFSEAAALLEPLTDRTDFRTDALTQMALVRLQAGRPEEAVELYRTLLQLGARSAAVRSNLGAALLAAGRWAEGWVAYEARLELDPNRPRPAGRLWGGEDPAGRTILLDSEQGLGDLIQFVRFAEPLAARGATVWLRCPAAAEELMATQKGIARVVRPPFPAFDYVLPLLSLPRLLGVTRENLPAQVPYLHADDRRRTLWHARLPRPGALRVGVAWRGGGGFSRNHWRSIDLEKLAPLFAVAGATFVSLQKGLGLDELARLGPTLGLHDLGPEYQAGTLADTAALVAELDLVISVDTSVAHLAGAMGRPCWVALSAPPSDWRWERGTPTSRWYPSARLFWQRTLGRWESEIEEMSAALKRTATDTLL</sequence>
<evidence type="ECO:0000313" key="3">
    <source>
        <dbReference type="EMBL" id="QJW96665.1"/>
    </source>
</evidence>
<evidence type="ECO:0000256" key="1">
    <source>
        <dbReference type="ARBA" id="ARBA00022737"/>
    </source>
</evidence>
<dbReference type="Gene3D" id="3.40.50.2000">
    <property type="entry name" value="Glycogen Phosphorylase B"/>
    <property type="match status" value="1"/>
</dbReference>
<gene>
    <name evidence="3" type="ORF">FTUN_4222</name>
</gene>
<dbReference type="Pfam" id="PF13432">
    <property type="entry name" value="TPR_16"/>
    <property type="match status" value="1"/>
</dbReference>
<dbReference type="KEGG" id="ftj:FTUN_4222"/>
<dbReference type="Gene3D" id="1.25.40.10">
    <property type="entry name" value="Tetratricopeptide repeat domain"/>
    <property type="match status" value="2"/>
</dbReference>
<dbReference type="InterPro" id="IPR002201">
    <property type="entry name" value="Glyco_trans_9"/>
</dbReference>
<keyword evidence="1" id="KW-0677">Repeat</keyword>
<evidence type="ECO:0000313" key="4">
    <source>
        <dbReference type="Proteomes" id="UP000503447"/>
    </source>
</evidence>
<dbReference type="Pfam" id="PF01075">
    <property type="entry name" value="Glyco_transf_9"/>
    <property type="match status" value="1"/>
</dbReference>
<dbReference type="Proteomes" id="UP000503447">
    <property type="component" value="Chromosome"/>
</dbReference>
<dbReference type="InterPro" id="IPR019734">
    <property type="entry name" value="TPR_rpt"/>
</dbReference>
<dbReference type="SUPFAM" id="SSF48452">
    <property type="entry name" value="TPR-like"/>
    <property type="match status" value="1"/>
</dbReference>
<dbReference type="PANTHER" id="PTHR44227:SF3">
    <property type="entry name" value="PROTEIN O-MANNOSYL-TRANSFERASE TMTC4"/>
    <property type="match status" value="1"/>
</dbReference>
<reference evidence="4" key="1">
    <citation type="submission" date="2020-05" db="EMBL/GenBank/DDBJ databases">
        <title>Frigoriglobus tundricola gen. nov., sp. nov., a psychrotolerant cellulolytic planctomycete of the family Gemmataceae with two divergent copies of 16S rRNA gene.</title>
        <authorList>
            <person name="Kulichevskaya I.S."/>
            <person name="Ivanova A.A."/>
            <person name="Naumoff D.G."/>
            <person name="Beletsky A.V."/>
            <person name="Rijpstra W.I.C."/>
            <person name="Sinninghe Damste J.S."/>
            <person name="Mardanov A.V."/>
            <person name="Ravin N.V."/>
            <person name="Dedysh S.N."/>
        </authorList>
    </citation>
    <scope>NUCLEOTIDE SEQUENCE [LARGE SCALE GENOMIC DNA]</scope>
    <source>
        <strain evidence="4">PL17</strain>
    </source>
</reference>
<dbReference type="SMART" id="SM00028">
    <property type="entry name" value="TPR"/>
    <property type="match status" value="5"/>
</dbReference>